<dbReference type="PANTHER" id="PTHR21963:SF1">
    <property type="entry name" value="SPERM-ASSOCIATED ANTIGEN 17"/>
    <property type="match status" value="1"/>
</dbReference>
<dbReference type="Proteomes" id="UP001152795">
    <property type="component" value="Unassembled WGS sequence"/>
</dbReference>
<proteinExistence type="predicted"/>
<feature type="region of interest" description="Disordered" evidence="2">
    <location>
        <begin position="160"/>
        <end position="188"/>
    </location>
</feature>
<name>A0A6S7IGC7_PARCT</name>
<feature type="region of interest" description="Disordered" evidence="2">
    <location>
        <begin position="794"/>
        <end position="854"/>
    </location>
</feature>
<dbReference type="GO" id="GO:0005576">
    <property type="term" value="C:extracellular region"/>
    <property type="evidence" value="ECO:0007669"/>
    <property type="project" value="GOC"/>
</dbReference>
<reference evidence="3" key="1">
    <citation type="submission" date="2020-04" db="EMBL/GenBank/DDBJ databases">
        <authorList>
            <person name="Alioto T."/>
            <person name="Alioto T."/>
            <person name="Gomez Garrido J."/>
        </authorList>
    </citation>
    <scope>NUCLEOTIDE SEQUENCE</scope>
    <source>
        <strain evidence="3">A484AB</strain>
    </source>
</reference>
<dbReference type="InterPro" id="IPR047002">
    <property type="entry name" value="Tcp10_C_sf"/>
</dbReference>
<keyword evidence="1" id="KW-0175">Coiled coil</keyword>
<organism evidence="3 4">
    <name type="scientific">Paramuricea clavata</name>
    <name type="common">Red gorgonian</name>
    <name type="synonym">Violescent sea-whip</name>
    <dbReference type="NCBI Taxonomy" id="317549"/>
    <lineage>
        <taxon>Eukaryota</taxon>
        <taxon>Metazoa</taxon>
        <taxon>Cnidaria</taxon>
        <taxon>Anthozoa</taxon>
        <taxon>Octocorallia</taxon>
        <taxon>Malacalcyonacea</taxon>
        <taxon>Plexauridae</taxon>
        <taxon>Paramuricea</taxon>
    </lineage>
</organism>
<sequence>MTHFIWDCVGVPLDPSPPPKAPSPKSRKKNGEEARRLEELRLAEEKQRAEEEARRLKELQESVKKPFHEIFVSCPDGLHVSYRNDENYESVEDSGGVVVRQRYPFKSRGLHECEAARGTVAMREVSRSIKTDGTVIKLMLDNSIEILYPDGSTSTCPVYPAKSDIPTERPSLEPSPQQPTRKGQTNNTVITSSHDEADDQLETSSELSAQWTTVTTDGERLMQSLDGSERYLEAVKLSVAACPVTHQVYKTREDNVITIIRPDGTQIVEHSDGTRITTYYDIVRTEIRAADAETGEEAEYESHVCKHVKVECEGFATVVMETEHGCARTLFGNGSSINTEANGECVVEKSDGSKLCFDIKGDIAYVPRELSSCGSRGLSSLSDSCCTNHRGVYLLRTTSQHCCELLDQHGNVFSAYSNGEIKISESEDNVANISGNDNNEASLGVDALSSLSNAGHVPRFFVMRRDGTGYELLRHRDVNEYLKAAEDEVTTAVLRTPVEGLPGVTGITVLKPFSGGVGKTWMKEKDEAILIPVGLRERDFKMFPAKEFKKVGPNFGSNAGSGLNVGNMRKTVHIKPQITCPKVLVLRHLIQYEPSDSTHRQTISAAFQQYGDYVTKLQLQADGCLPQESRDTEEVERANILASKHEPVKSNKLQVTSNKDGLCQDYLKSVTPVDQPLPPAPVWKRSPAVWERDRIELAKLDYGKHALRYQEVPPYFETAQGQSFLTGLKAVPDMTKLSADLDKQACPARPPTDLESSRSSTPAETIDQNNVTQESCDRNDSKCLDRYSSAVLENLDPEGRHSPGDPPVQSSTPFASRPINPTPAQAAGRPTPTASRPTNPTPRQASNVIGSEVADSPRNVQSILDYTPLEALVETQNEVSTVDDNDTALDLMSSTNSQYDDDGRQKSLYVDVTGSPRKDTVRLPNVILGGKPGALPNTQFSMIEDPVRRKVQTVSVVGKNGPNMRGFELFPPEVDFGILKEGCTYIHPVVLKNIGIDSCRFKIRQPPPSTGMKVLFTPGPVAAGMNTKLDIEIFAVAVGVSGESGIGSIGHHIEIVGETDIIYLPVTATILTAYEYDNRSSSLPQGYHSPGTQMIANRPPSREAIRPQRDHIYSNVAKHF</sequence>
<feature type="region of interest" description="Disordered" evidence="2">
    <location>
        <begin position="742"/>
        <end position="780"/>
    </location>
</feature>
<dbReference type="PANTHER" id="PTHR21963">
    <property type="entry name" value="PF6"/>
    <property type="match status" value="1"/>
</dbReference>
<dbReference type="Pfam" id="PF14874">
    <property type="entry name" value="PapD-like"/>
    <property type="match status" value="1"/>
</dbReference>
<keyword evidence="4" id="KW-1185">Reference proteome</keyword>
<gene>
    <name evidence="3" type="ORF">PACLA_8A042811</name>
</gene>
<dbReference type="EMBL" id="CACRXK020005067">
    <property type="protein sequence ID" value="CAB4004992.1"/>
    <property type="molecule type" value="Genomic_DNA"/>
</dbReference>
<evidence type="ECO:0000313" key="3">
    <source>
        <dbReference type="EMBL" id="CAB4004992.1"/>
    </source>
</evidence>
<feature type="compositionally biased region" description="Polar residues" evidence="2">
    <location>
        <begin position="832"/>
        <end position="849"/>
    </location>
</feature>
<dbReference type="GO" id="GO:1990716">
    <property type="term" value="C:axonemal central apparatus"/>
    <property type="evidence" value="ECO:0007669"/>
    <property type="project" value="TreeGrafter"/>
</dbReference>
<dbReference type="OrthoDB" id="5973991at2759"/>
<feature type="compositionally biased region" description="Polar residues" evidence="2">
    <location>
        <begin position="757"/>
        <end position="774"/>
    </location>
</feature>
<evidence type="ECO:0000313" key="4">
    <source>
        <dbReference type="Proteomes" id="UP001152795"/>
    </source>
</evidence>
<feature type="compositionally biased region" description="Polar residues" evidence="2">
    <location>
        <begin position="174"/>
        <end position="188"/>
    </location>
</feature>
<protein>
    <submittedName>
        <fullName evidence="3">Uncharacterized protein</fullName>
    </submittedName>
</protein>
<dbReference type="InterPro" id="IPR026173">
    <property type="entry name" value="SPAG17"/>
</dbReference>
<dbReference type="GO" id="GO:1904158">
    <property type="term" value="P:axonemal central apparatus assembly"/>
    <property type="evidence" value="ECO:0007669"/>
    <property type="project" value="TreeGrafter"/>
</dbReference>
<accession>A0A6S7IGC7</accession>
<evidence type="ECO:0000256" key="2">
    <source>
        <dbReference type="SAM" id="MobiDB-lite"/>
    </source>
</evidence>
<feature type="coiled-coil region" evidence="1">
    <location>
        <begin position="34"/>
        <end position="62"/>
    </location>
</feature>
<dbReference type="Gene3D" id="2.60.450.20">
    <property type="match status" value="1"/>
</dbReference>
<feature type="region of interest" description="Disordered" evidence="2">
    <location>
        <begin position="9"/>
        <end position="34"/>
    </location>
</feature>
<dbReference type="AlphaFoldDB" id="A0A6S7IGC7"/>
<evidence type="ECO:0000256" key="1">
    <source>
        <dbReference type="SAM" id="Coils"/>
    </source>
</evidence>
<comment type="caution">
    <text evidence="3">The sequence shown here is derived from an EMBL/GenBank/DDBJ whole genome shotgun (WGS) entry which is preliminary data.</text>
</comment>
<dbReference type="GO" id="GO:0003351">
    <property type="term" value="P:epithelial cilium movement involved in extracellular fluid movement"/>
    <property type="evidence" value="ECO:0007669"/>
    <property type="project" value="TreeGrafter"/>
</dbReference>